<evidence type="ECO:0000313" key="10">
    <source>
        <dbReference type="Proteomes" id="UP001549047"/>
    </source>
</evidence>
<keyword evidence="5 7" id="KW-1133">Transmembrane helix</keyword>
<feature type="transmembrane region" description="Helical" evidence="7">
    <location>
        <begin position="66"/>
        <end position="86"/>
    </location>
</feature>
<reference evidence="9 10" key="1">
    <citation type="submission" date="2024-06" db="EMBL/GenBank/DDBJ databases">
        <title>Genomic Encyclopedia of Type Strains, Phase IV (KMG-IV): sequencing the most valuable type-strain genomes for metagenomic binning, comparative biology and taxonomic classification.</title>
        <authorList>
            <person name="Goeker M."/>
        </authorList>
    </citation>
    <scope>NUCLEOTIDE SEQUENCE [LARGE SCALE GENOMIC DNA]</scope>
    <source>
        <strain evidence="9 10">DSM 29780</strain>
    </source>
</reference>
<evidence type="ECO:0000313" key="9">
    <source>
        <dbReference type="EMBL" id="MET3611909.1"/>
    </source>
</evidence>
<feature type="domain" description="ABC transmembrane type-1" evidence="8">
    <location>
        <begin position="106"/>
        <end position="279"/>
    </location>
</feature>
<evidence type="ECO:0000256" key="3">
    <source>
        <dbReference type="ARBA" id="ARBA00022475"/>
    </source>
</evidence>
<feature type="transmembrane region" description="Helical" evidence="7">
    <location>
        <begin position="98"/>
        <end position="116"/>
    </location>
</feature>
<dbReference type="InterPro" id="IPR035906">
    <property type="entry name" value="MetI-like_sf"/>
</dbReference>
<feature type="transmembrane region" description="Helical" evidence="7">
    <location>
        <begin position="156"/>
        <end position="177"/>
    </location>
</feature>
<keyword evidence="2" id="KW-0813">Transport</keyword>
<dbReference type="PANTHER" id="PTHR30151:SF0">
    <property type="entry name" value="ABC TRANSPORTER PERMEASE PROTEIN MJ0413-RELATED"/>
    <property type="match status" value="1"/>
</dbReference>
<evidence type="ECO:0000256" key="2">
    <source>
        <dbReference type="ARBA" id="ARBA00022448"/>
    </source>
</evidence>
<dbReference type="PANTHER" id="PTHR30151">
    <property type="entry name" value="ALKANE SULFONATE ABC TRANSPORTER-RELATED, MEMBRANE SUBUNIT"/>
    <property type="match status" value="1"/>
</dbReference>
<keyword evidence="4 7" id="KW-0812">Transmembrane</keyword>
<gene>
    <name evidence="9" type="ORF">ABID16_000214</name>
</gene>
<feature type="transmembrane region" description="Helical" evidence="7">
    <location>
        <begin position="38"/>
        <end position="57"/>
    </location>
</feature>
<evidence type="ECO:0000256" key="7">
    <source>
        <dbReference type="SAM" id="Phobius"/>
    </source>
</evidence>
<dbReference type="Pfam" id="PF00528">
    <property type="entry name" value="BPD_transp_1"/>
    <property type="match status" value="1"/>
</dbReference>
<keyword evidence="10" id="KW-1185">Reference proteome</keyword>
<protein>
    <submittedName>
        <fullName evidence="9">NitT/TauT family transport system permease protein</fullName>
    </submittedName>
</protein>
<comment type="caution">
    <text evidence="9">The sequence shown here is derived from an EMBL/GenBank/DDBJ whole genome shotgun (WGS) entry which is preliminary data.</text>
</comment>
<feature type="transmembrane region" description="Helical" evidence="7">
    <location>
        <begin position="208"/>
        <end position="231"/>
    </location>
</feature>
<dbReference type="SUPFAM" id="SSF161098">
    <property type="entry name" value="MetI-like"/>
    <property type="match status" value="1"/>
</dbReference>
<dbReference type="RefSeq" id="WP_354554394.1">
    <property type="nucleotide sequence ID" value="NZ_JBEPMB010000001.1"/>
</dbReference>
<dbReference type="EMBL" id="JBEPMB010000001">
    <property type="protein sequence ID" value="MET3611909.1"/>
    <property type="molecule type" value="Genomic_DNA"/>
</dbReference>
<evidence type="ECO:0000256" key="5">
    <source>
        <dbReference type="ARBA" id="ARBA00022989"/>
    </source>
</evidence>
<feature type="transmembrane region" description="Helical" evidence="7">
    <location>
        <begin position="251"/>
        <end position="274"/>
    </location>
</feature>
<comment type="subcellular location">
    <subcellularLocation>
        <location evidence="1">Cell membrane</location>
        <topology evidence="1">Multi-pass membrane protein</topology>
    </subcellularLocation>
</comment>
<evidence type="ECO:0000259" key="8">
    <source>
        <dbReference type="Pfam" id="PF00528"/>
    </source>
</evidence>
<name>A0ABV2ITU7_9HYPH</name>
<evidence type="ECO:0000256" key="1">
    <source>
        <dbReference type="ARBA" id="ARBA00004651"/>
    </source>
</evidence>
<evidence type="ECO:0000256" key="6">
    <source>
        <dbReference type="ARBA" id="ARBA00023136"/>
    </source>
</evidence>
<organism evidence="9 10">
    <name type="scientific">Rhizobium aquaticum</name>
    <dbReference type="NCBI Taxonomy" id="1549636"/>
    <lineage>
        <taxon>Bacteria</taxon>
        <taxon>Pseudomonadati</taxon>
        <taxon>Pseudomonadota</taxon>
        <taxon>Alphaproteobacteria</taxon>
        <taxon>Hyphomicrobiales</taxon>
        <taxon>Rhizobiaceae</taxon>
        <taxon>Rhizobium/Agrobacterium group</taxon>
        <taxon>Rhizobium</taxon>
    </lineage>
</organism>
<dbReference type="InterPro" id="IPR000515">
    <property type="entry name" value="MetI-like"/>
</dbReference>
<keyword evidence="3" id="KW-1003">Cell membrane</keyword>
<proteinExistence type="predicted"/>
<dbReference type="Proteomes" id="UP001549047">
    <property type="component" value="Unassembled WGS sequence"/>
</dbReference>
<sequence length="290" mass="31318">MSAIVVIILALAVWLGSWALNEYLVRLKPAGPTAERQIGFLVPAIFGLCLLALWELLTRGLAIPEILLPAPSIIVSAALNALPIIAVDVWQTVFKEVLPGYAIGCGAGLLAAFLIDRSPFLKAGLLPLGNLVSALPIVGLAPIMIMWFGFEWPSKAAIIVTMIFFPMLINTITGLAASGHMERDLMRTYAATWPQTLMKLRLPAAWPFIFNALKINSTLAMIGAIVAEFFGSPSVGMGFRISTEMGRMNTAMVWAEILAAAIAGSLFYGIVALIERKVTFWHPSVRGGQR</sequence>
<evidence type="ECO:0000256" key="4">
    <source>
        <dbReference type="ARBA" id="ARBA00022692"/>
    </source>
</evidence>
<feature type="transmembrane region" description="Helical" evidence="7">
    <location>
        <begin position="128"/>
        <end position="150"/>
    </location>
</feature>
<keyword evidence="6 7" id="KW-0472">Membrane</keyword>
<dbReference type="Gene3D" id="1.10.3720.10">
    <property type="entry name" value="MetI-like"/>
    <property type="match status" value="1"/>
</dbReference>
<accession>A0ABV2ITU7</accession>